<organism evidence="2 3">
    <name type="scientific">Pseudomonas protegens</name>
    <dbReference type="NCBI Taxonomy" id="380021"/>
    <lineage>
        <taxon>Bacteria</taxon>
        <taxon>Pseudomonadati</taxon>
        <taxon>Pseudomonadota</taxon>
        <taxon>Gammaproteobacteria</taxon>
        <taxon>Pseudomonadales</taxon>
        <taxon>Pseudomonadaceae</taxon>
        <taxon>Pseudomonas</taxon>
    </lineage>
</organism>
<protein>
    <recommendedName>
        <fullName evidence="4">Transmembrane protein</fullName>
    </recommendedName>
</protein>
<comment type="caution">
    <text evidence="2">The sequence shown here is derived from an EMBL/GenBank/DDBJ whole genome shotgun (WGS) entry which is preliminary data.</text>
</comment>
<gene>
    <name evidence="2" type="ORF">C5U62_23005</name>
</gene>
<feature type="chain" id="PRO_5015499657" description="Transmembrane protein" evidence="1">
    <location>
        <begin position="24"/>
        <end position="192"/>
    </location>
</feature>
<evidence type="ECO:0000313" key="3">
    <source>
        <dbReference type="Proteomes" id="UP000244178"/>
    </source>
</evidence>
<feature type="signal peptide" evidence="1">
    <location>
        <begin position="1"/>
        <end position="23"/>
    </location>
</feature>
<dbReference type="AlphaFoldDB" id="A0A2T6GH64"/>
<dbReference type="Proteomes" id="UP000244178">
    <property type="component" value="Unassembled WGS sequence"/>
</dbReference>
<keyword evidence="1" id="KW-0732">Signal</keyword>
<evidence type="ECO:0000313" key="2">
    <source>
        <dbReference type="EMBL" id="PUA43497.1"/>
    </source>
</evidence>
<sequence>MKLKRPLLIAAIAALSLPAAVLAVVKPLRVVAPGLVAPVTCPLANICIDSVSRLAEAQQLYAAGYATAATAVGPFRRVPRVVFCATDSCAESFGLGQRAAAAVGDVGLIVAPRGWKAFYLAHELIHYRQAEALGNLAVATQPKWLIEGMAYSLSGDPRHPLGPAFEQWRSRFEAWQAGLGAQDLWKAARSVH</sequence>
<accession>A0A2T6GH64</accession>
<name>A0A2T6GH64_9PSED</name>
<dbReference type="RefSeq" id="WP_108545701.1">
    <property type="nucleotide sequence ID" value="NZ_PYJM01000005.1"/>
</dbReference>
<evidence type="ECO:0000256" key="1">
    <source>
        <dbReference type="SAM" id="SignalP"/>
    </source>
</evidence>
<dbReference type="EMBL" id="PYJM01000005">
    <property type="protein sequence ID" value="PUA43497.1"/>
    <property type="molecule type" value="Genomic_DNA"/>
</dbReference>
<evidence type="ECO:0008006" key="4">
    <source>
        <dbReference type="Google" id="ProtNLM"/>
    </source>
</evidence>
<proteinExistence type="predicted"/>
<reference evidence="2 3" key="1">
    <citation type="submission" date="2018-03" db="EMBL/GenBank/DDBJ databases">
        <title>Draft genome sequence of the plant growth promoting rhizobacterium Pseudomonas protegens strain BNJ-SS-45 isolated from wheat (Triticum aestivum) rhizosphere.</title>
        <authorList>
            <person name="Bajpai A."/>
            <person name="Shende K."/>
            <person name="Meena N."/>
            <person name="Upadhyayula S.R."/>
            <person name="Suravajhala P."/>
            <person name="Medicherla K.M."/>
            <person name="Johri B.N."/>
        </authorList>
    </citation>
    <scope>NUCLEOTIDE SEQUENCE [LARGE SCALE GENOMIC DNA]</scope>
    <source>
        <strain evidence="2 3">BNJ-SS-45</strain>
    </source>
</reference>